<dbReference type="Proteomes" id="UP001176961">
    <property type="component" value="Unassembled WGS sequence"/>
</dbReference>
<protein>
    <submittedName>
        <fullName evidence="1">Uncharacterized protein</fullName>
    </submittedName>
</protein>
<dbReference type="AlphaFoldDB" id="A0AA36LZ85"/>
<keyword evidence="2" id="KW-1185">Reference proteome</keyword>
<dbReference type="EMBL" id="CATQJL010000112">
    <property type="protein sequence ID" value="CAJ0594050.1"/>
    <property type="molecule type" value="Genomic_DNA"/>
</dbReference>
<evidence type="ECO:0000313" key="2">
    <source>
        <dbReference type="Proteomes" id="UP001176961"/>
    </source>
</evidence>
<proteinExistence type="predicted"/>
<reference evidence="1" key="1">
    <citation type="submission" date="2023-07" db="EMBL/GenBank/DDBJ databases">
        <authorList>
            <consortium name="CYATHOMIX"/>
        </authorList>
    </citation>
    <scope>NUCLEOTIDE SEQUENCE</scope>
    <source>
        <strain evidence="1">N/A</strain>
    </source>
</reference>
<sequence length="184" mass="20681">MDDSLRILQLSFSSPNVMPMKVFGVSFASFHLPARHGGAPLKRCDAVATRWRRLQRPSQGRRRSLSHTLSRHFASNRVPAKIADRLSWPNSNLSTSSAVHYCYLCFNRGCSRSRLASCFLKTAFWNRAGRASVNGSEKTNNELADGDFAIVLIVFQYVALIQYWPPKFKTSVPDATSLRRGGEE</sequence>
<accession>A0AA36LZ85</accession>
<organism evidence="1 2">
    <name type="scientific">Cylicocyclus nassatus</name>
    <name type="common">Nematode worm</name>
    <dbReference type="NCBI Taxonomy" id="53992"/>
    <lineage>
        <taxon>Eukaryota</taxon>
        <taxon>Metazoa</taxon>
        <taxon>Ecdysozoa</taxon>
        <taxon>Nematoda</taxon>
        <taxon>Chromadorea</taxon>
        <taxon>Rhabditida</taxon>
        <taxon>Rhabditina</taxon>
        <taxon>Rhabditomorpha</taxon>
        <taxon>Strongyloidea</taxon>
        <taxon>Strongylidae</taxon>
        <taxon>Cylicocyclus</taxon>
    </lineage>
</organism>
<name>A0AA36LZ85_CYLNA</name>
<comment type="caution">
    <text evidence="1">The sequence shown here is derived from an EMBL/GenBank/DDBJ whole genome shotgun (WGS) entry which is preliminary data.</text>
</comment>
<evidence type="ECO:0000313" key="1">
    <source>
        <dbReference type="EMBL" id="CAJ0594050.1"/>
    </source>
</evidence>
<gene>
    <name evidence="1" type="ORF">CYNAS_LOCUS6033</name>
</gene>